<comment type="subcellular location">
    <subcellularLocation>
        <location evidence="1">Cell inner membrane</location>
        <topology evidence="1">Single-pass membrane protein</topology>
    </subcellularLocation>
</comment>
<evidence type="ECO:0000256" key="7">
    <source>
        <dbReference type="ARBA" id="ARBA00022989"/>
    </source>
</evidence>
<evidence type="ECO:0000256" key="10">
    <source>
        <dbReference type="ARBA" id="ARBA00030775"/>
    </source>
</evidence>
<evidence type="ECO:0000313" key="14">
    <source>
        <dbReference type="Proteomes" id="UP001164472"/>
    </source>
</evidence>
<dbReference type="RefSeq" id="WP_251812139.1">
    <property type="nucleotide sequence ID" value="NZ_CP101527.1"/>
</dbReference>
<gene>
    <name evidence="13" type="primary">gspH</name>
    <name evidence="13" type="ORF">NNL22_06495</name>
</gene>
<dbReference type="GO" id="GO:0005886">
    <property type="term" value="C:plasma membrane"/>
    <property type="evidence" value="ECO:0007669"/>
    <property type="project" value="UniProtKB-SubCell"/>
</dbReference>
<dbReference type="KEGG" id="asem:NNL22_06495"/>
<dbReference type="NCBIfam" id="TIGR02532">
    <property type="entry name" value="IV_pilin_GFxxxE"/>
    <property type="match status" value="1"/>
</dbReference>
<feature type="domain" description="General secretion pathway GspH" evidence="12">
    <location>
        <begin position="52"/>
        <end position="168"/>
    </location>
</feature>
<keyword evidence="7 11" id="KW-1133">Transmembrane helix</keyword>
<dbReference type="InterPro" id="IPR049875">
    <property type="entry name" value="TypeII_GspH"/>
</dbReference>
<dbReference type="EMBL" id="CP101527">
    <property type="protein sequence ID" value="UZW76225.1"/>
    <property type="molecule type" value="Genomic_DNA"/>
</dbReference>
<dbReference type="InterPro" id="IPR012902">
    <property type="entry name" value="N_methyl_site"/>
</dbReference>
<keyword evidence="3" id="KW-1003">Cell membrane</keyword>
<keyword evidence="8 11" id="KW-0472">Membrane</keyword>
<evidence type="ECO:0000256" key="8">
    <source>
        <dbReference type="ARBA" id="ARBA00023136"/>
    </source>
</evidence>
<dbReference type="InterPro" id="IPR002416">
    <property type="entry name" value="T2SS_protein-GspH"/>
</dbReference>
<proteinExistence type="inferred from homology"/>
<dbReference type="PROSITE" id="PS00409">
    <property type="entry name" value="PROKAR_NTER_METHYL"/>
    <property type="match status" value="1"/>
</dbReference>
<accession>A0A9E8HKX6</accession>
<reference evidence="13" key="1">
    <citation type="submission" date="2022-07" db="EMBL/GenBank/DDBJ databases">
        <title>Alkalimarinus sp. nov., isolated from gut of a Alitta virens.</title>
        <authorList>
            <person name="Yang A.I."/>
            <person name="Shin N.-R."/>
        </authorList>
    </citation>
    <scope>NUCLEOTIDE SEQUENCE</scope>
    <source>
        <strain evidence="13">FA028</strain>
    </source>
</reference>
<protein>
    <recommendedName>
        <fullName evidence="2">Type II secretion system protein H</fullName>
    </recommendedName>
    <alternativeName>
        <fullName evidence="10">General secretion pathway protein H</fullName>
    </alternativeName>
</protein>
<keyword evidence="4" id="KW-0488">Methylation</keyword>
<dbReference type="InterPro" id="IPR045584">
    <property type="entry name" value="Pilin-like"/>
</dbReference>
<dbReference type="GO" id="GO:0015627">
    <property type="term" value="C:type II protein secretion system complex"/>
    <property type="evidence" value="ECO:0007669"/>
    <property type="project" value="InterPro"/>
</dbReference>
<feature type="transmembrane region" description="Helical" evidence="11">
    <location>
        <begin position="21"/>
        <end position="40"/>
    </location>
</feature>
<sequence length="183" mass="20623">MMIIAPTVITKRHQGFTLIEILVVMVLLGLLTGVAVFTLGSGKQQRELANESQRLHALLRMASEEAILSNTEIGFSITEDGYEFLQYDDKELTWSNSSVAVLKSREFPEWVAVEFQRDGENLTILGREEEELKKPDMMLLSSGEVTPFTIRLQVEKNSESQFVISSDGLEEIKLVEPGKEDEE</sequence>
<dbReference type="GO" id="GO:0015628">
    <property type="term" value="P:protein secretion by the type II secretion system"/>
    <property type="evidence" value="ECO:0007669"/>
    <property type="project" value="InterPro"/>
</dbReference>
<dbReference type="Pfam" id="PF07963">
    <property type="entry name" value="N_methyl"/>
    <property type="match status" value="1"/>
</dbReference>
<evidence type="ECO:0000256" key="4">
    <source>
        <dbReference type="ARBA" id="ARBA00022481"/>
    </source>
</evidence>
<dbReference type="InterPro" id="IPR022346">
    <property type="entry name" value="T2SS_GspH"/>
</dbReference>
<dbReference type="Gene3D" id="3.55.40.10">
    <property type="entry name" value="minor pseudopilin epsh domain"/>
    <property type="match status" value="1"/>
</dbReference>
<keyword evidence="5" id="KW-0997">Cell inner membrane</keyword>
<evidence type="ECO:0000256" key="1">
    <source>
        <dbReference type="ARBA" id="ARBA00004377"/>
    </source>
</evidence>
<dbReference type="NCBIfam" id="TIGR01708">
    <property type="entry name" value="typeII_sec_gspH"/>
    <property type="match status" value="1"/>
</dbReference>
<evidence type="ECO:0000259" key="12">
    <source>
        <dbReference type="Pfam" id="PF12019"/>
    </source>
</evidence>
<comment type="similarity">
    <text evidence="9">Belongs to the GSP H family.</text>
</comment>
<evidence type="ECO:0000256" key="2">
    <source>
        <dbReference type="ARBA" id="ARBA00021549"/>
    </source>
</evidence>
<evidence type="ECO:0000313" key="13">
    <source>
        <dbReference type="EMBL" id="UZW76225.1"/>
    </source>
</evidence>
<dbReference type="Proteomes" id="UP001164472">
    <property type="component" value="Chromosome"/>
</dbReference>
<evidence type="ECO:0000256" key="3">
    <source>
        <dbReference type="ARBA" id="ARBA00022475"/>
    </source>
</evidence>
<dbReference type="SUPFAM" id="SSF54523">
    <property type="entry name" value="Pili subunits"/>
    <property type="match status" value="1"/>
</dbReference>
<keyword evidence="6 11" id="KW-0812">Transmembrane</keyword>
<evidence type="ECO:0000256" key="11">
    <source>
        <dbReference type="SAM" id="Phobius"/>
    </source>
</evidence>
<organism evidence="13 14">
    <name type="scientific">Alkalimarinus sediminis</name>
    <dbReference type="NCBI Taxonomy" id="1632866"/>
    <lineage>
        <taxon>Bacteria</taxon>
        <taxon>Pseudomonadati</taxon>
        <taxon>Pseudomonadota</taxon>
        <taxon>Gammaproteobacteria</taxon>
        <taxon>Alteromonadales</taxon>
        <taxon>Alteromonadaceae</taxon>
        <taxon>Alkalimarinus</taxon>
    </lineage>
</organism>
<evidence type="ECO:0000256" key="9">
    <source>
        <dbReference type="ARBA" id="ARBA00025772"/>
    </source>
</evidence>
<name>A0A9E8HKX6_9ALTE</name>
<dbReference type="PRINTS" id="PR00885">
    <property type="entry name" value="BCTERIALGSPH"/>
</dbReference>
<evidence type="ECO:0000256" key="5">
    <source>
        <dbReference type="ARBA" id="ARBA00022519"/>
    </source>
</evidence>
<evidence type="ECO:0000256" key="6">
    <source>
        <dbReference type="ARBA" id="ARBA00022692"/>
    </source>
</evidence>
<dbReference type="Pfam" id="PF12019">
    <property type="entry name" value="GspH"/>
    <property type="match status" value="1"/>
</dbReference>
<dbReference type="AlphaFoldDB" id="A0A9E8HKX6"/>
<keyword evidence="14" id="KW-1185">Reference proteome</keyword>